<feature type="region of interest" description="Disordered" evidence="3">
    <location>
        <begin position="1"/>
        <end position="74"/>
    </location>
</feature>
<dbReference type="GO" id="GO:0005102">
    <property type="term" value="F:signaling receptor binding"/>
    <property type="evidence" value="ECO:0007669"/>
    <property type="project" value="TreeGrafter"/>
</dbReference>
<feature type="region of interest" description="Disordered" evidence="3">
    <location>
        <begin position="104"/>
        <end position="126"/>
    </location>
</feature>
<dbReference type="Gene3D" id="2.40.20.10">
    <property type="entry name" value="Plasminogen Kringle 4"/>
    <property type="match status" value="1"/>
</dbReference>
<dbReference type="GO" id="GO:0005615">
    <property type="term" value="C:extracellular space"/>
    <property type="evidence" value="ECO:0007669"/>
    <property type="project" value="TreeGrafter"/>
</dbReference>
<evidence type="ECO:0000256" key="3">
    <source>
        <dbReference type="SAM" id="MobiDB-lite"/>
    </source>
</evidence>
<keyword evidence="1" id="KW-0420">Kringle</keyword>
<keyword evidence="4" id="KW-0812">Transmembrane</keyword>
<dbReference type="SUPFAM" id="SSF57440">
    <property type="entry name" value="Kringle-like"/>
    <property type="match status" value="1"/>
</dbReference>
<dbReference type="InterPro" id="IPR000001">
    <property type="entry name" value="Kringle"/>
</dbReference>
<dbReference type="InterPro" id="IPR013806">
    <property type="entry name" value="Kringle-like"/>
</dbReference>
<evidence type="ECO:0000259" key="5">
    <source>
        <dbReference type="PROSITE" id="PS50070"/>
    </source>
</evidence>
<dbReference type="GO" id="GO:0004175">
    <property type="term" value="F:endopeptidase activity"/>
    <property type="evidence" value="ECO:0007669"/>
    <property type="project" value="TreeGrafter"/>
</dbReference>
<keyword evidence="7" id="KW-1185">Reference proteome</keyword>
<evidence type="ECO:0000256" key="1">
    <source>
        <dbReference type="ARBA" id="ARBA00022572"/>
    </source>
</evidence>
<dbReference type="OrthoDB" id="41905at2759"/>
<dbReference type="EMBL" id="CAICTM010000745">
    <property type="protein sequence ID" value="CAB9515897.1"/>
    <property type="molecule type" value="Genomic_DNA"/>
</dbReference>
<evidence type="ECO:0000313" key="6">
    <source>
        <dbReference type="EMBL" id="CAB9515897.1"/>
    </source>
</evidence>
<dbReference type="CDD" id="cd00108">
    <property type="entry name" value="KR"/>
    <property type="match status" value="1"/>
</dbReference>
<evidence type="ECO:0000256" key="4">
    <source>
        <dbReference type="SAM" id="Phobius"/>
    </source>
</evidence>
<dbReference type="InterPro" id="IPR018056">
    <property type="entry name" value="Kringle_CS"/>
</dbReference>
<keyword evidence="4" id="KW-1133">Transmembrane helix</keyword>
<dbReference type="Pfam" id="PF00051">
    <property type="entry name" value="Kringle"/>
    <property type="match status" value="1"/>
</dbReference>
<feature type="compositionally biased region" description="Polar residues" evidence="3">
    <location>
        <begin position="266"/>
        <end position="282"/>
    </location>
</feature>
<dbReference type="PRINTS" id="PR00018">
    <property type="entry name" value="KRINGLE"/>
</dbReference>
<dbReference type="AlphaFoldDB" id="A0A9N8E7E0"/>
<keyword evidence="4" id="KW-0472">Membrane</keyword>
<evidence type="ECO:0000256" key="2">
    <source>
        <dbReference type="ARBA" id="ARBA00023157"/>
    </source>
</evidence>
<dbReference type="PROSITE" id="PS00021">
    <property type="entry name" value="KRINGLE_1"/>
    <property type="match status" value="1"/>
</dbReference>
<keyword evidence="2" id="KW-1015">Disulfide bond</keyword>
<name>A0A9N8E7E0_9STRA</name>
<organism evidence="6 7">
    <name type="scientific">Seminavis robusta</name>
    <dbReference type="NCBI Taxonomy" id="568900"/>
    <lineage>
        <taxon>Eukaryota</taxon>
        <taxon>Sar</taxon>
        <taxon>Stramenopiles</taxon>
        <taxon>Ochrophyta</taxon>
        <taxon>Bacillariophyta</taxon>
        <taxon>Bacillariophyceae</taxon>
        <taxon>Bacillariophycidae</taxon>
        <taxon>Naviculales</taxon>
        <taxon>Naviculaceae</taxon>
        <taxon>Seminavis</taxon>
    </lineage>
</organism>
<proteinExistence type="predicted"/>
<evidence type="ECO:0000313" key="7">
    <source>
        <dbReference type="Proteomes" id="UP001153069"/>
    </source>
</evidence>
<sequence>MNPPNKDNVKPNFRVGAREEEEEEILSIDALGRNGQDCGPVKDDGEKADSPSSEDPEKSGAKAVPTTTGLSVVHSGARNAERELLESKGILFRPQPEMTLSDADAMSANETSASSQDSAAPTAAKQHRASFSAINAERTMMESKASLFLTDVVVNDEDNMPYPAAMQNRICSGARNAESTLMAVKGTVFVRTPPLTENVATVVPDDPNASSEDSCVLGDAQETAPALPELHRDEIMLPTRQPGAVAVAGMNNSSDDATLMIGLEEGTSNGRPNSGTVDNTRQSSDEDSAAQLFVATLVNEREPGEVVEAKPALEGFQALIHNRRFKYVVGILFVLIVASLVPLVVVTTREAELPLEATCGTRSNRQADYRGTLNVAASGYACLQWSETHNRPDRPDNFRIENYGSAGLEENYCRNPNNQERAWCFTNENSNEQFCDVPYCEEELKLNTTCGTKEHRFTDYRGPINVTIVSCTRFAAVSFLHLWKVLPGVPL</sequence>
<dbReference type="PROSITE" id="PS50070">
    <property type="entry name" value="KRINGLE_2"/>
    <property type="match status" value="1"/>
</dbReference>
<dbReference type="SMART" id="SM00130">
    <property type="entry name" value="KR"/>
    <property type="match status" value="1"/>
</dbReference>
<reference evidence="6" key="1">
    <citation type="submission" date="2020-06" db="EMBL/GenBank/DDBJ databases">
        <authorList>
            <consortium name="Plant Systems Biology data submission"/>
        </authorList>
    </citation>
    <scope>NUCLEOTIDE SEQUENCE</scope>
    <source>
        <strain evidence="6">D6</strain>
    </source>
</reference>
<feature type="domain" description="Kringle" evidence="5">
    <location>
        <begin position="368"/>
        <end position="440"/>
    </location>
</feature>
<dbReference type="InterPro" id="IPR050759">
    <property type="entry name" value="Serine_protease_kringle"/>
</dbReference>
<feature type="compositionally biased region" description="Basic and acidic residues" evidence="3">
    <location>
        <begin position="40"/>
        <end position="60"/>
    </location>
</feature>
<protein>
    <submittedName>
        <fullName evidence="6">Salivary plasminogen activator</fullName>
    </submittedName>
</protein>
<comment type="caution">
    <text evidence="6">The sequence shown here is derived from an EMBL/GenBank/DDBJ whole genome shotgun (WGS) entry which is preliminary data.</text>
</comment>
<feature type="region of interest" description="Disordered" evidence="3">
    <location>
        <begin position="264"/>
        <end position="287"/>
    </location>
</feature>
<dbReference type="PANTHER" id="PTHR24261:SF7">
    <property type="entry name" value="KRINGLE DOMAIN-CONTAINING PROTEIN"/>
    <property type="match status" value="1"/>
</dbReference>
<dbReference type="InterPro" id="IPR038178">
    <property type="entry name" value="Kringle_sf"/>
</dbReference>
<feature type="transmembrane region" description="Helical" evidence="4">
    <location>
        <begin position="327"/>
        <end position="346"/>
    </location>
</feature>
<gene>
    <name evidence="6" type="ORF">SEMRO_746_G196390.1</name>
</gene>
<feature type="compositionally biased region" description="Polar residues" evidence="3">
    <location>
        <begin position="108"/>
        <end position="119"/>
    </location>
</feature>
<dbReference type="PANTHER" id="PTHR24261">
    <property type="entry name" value="PLASMINOGEN-RELATED"/>
    <property type="match status" value="1"/>
</dbReference>
<accession>A0A9N8E7E0</accession>
<dbReference type="Proteomes" id="UP001153069">
    <property type="component" value="Unassembled WGS sequence"/>
</dbReference>